<feature type="transmembrane region" description="Helical" evidence="7">
    <location>
        <begin position="260"/>
        <end position="281"/>
    </location>
</feature>
<feature type="region of interest" description="Disordered" evidence="6">
    <location>
        <begin position="1"/>
        <end position="21"/>
    </location>
</feature>
<feature type="transmembrane region" description="Helical" evidence="7">
    <location>
        <begin position="152"/>
        <end position="178"/>
    </location>
</feature>
<comment type="subcellular location">
    <subcellularLocation>
        <location evidence="1">Membrane</location>
        <topology evidence="1">Multi-pass membrane protein</topology>
    </subcellularLocation>
</comment>
<feature type="transmembrane region" description="Helical" evidence="7">
    <location>
        <begin position="504"/>
        <end position="526"/>
    </location>
</feature>
<keyword evidence="9" id="KW-1185">Reference proteome</keyword>
<dbReference type="PIRSF" id="PIRSF006060">
    <property type="entry name" value="AA_transporter"/>
    <property type="match status" value="1"/>
</dbReference>
<evidence type="ECO:0000256" key="4">
    <source>
        <dbReference type="ARBA" id="ARBA00022989"/>
    </source>
</evidence>
<dbReference type="Pfam" id="PF13520">
    <property type="entry name" value="AA_permease_2"/>
    <property type="match status" value="1"/>
</dbReference>
<feature type="transmembrane region" description="Helical" evidence="7">
    <location>
        <begin position="90"/>
        <end position="114"/>
    </location>
</feature>
<feature type="transmembrane region" description="Helical" evidence="7">
    <location>
        <begin position="475"/>
        <end position="498"/>
    </location>
</feature>
<feature type="transmembrane region" description="Helical" evidence="7">
    <location>
        <begin position="65"/>
        <end position="84"/>
    </location>
</feature>
<evidence type="ECO:0000256" key="1">
    <source>
        <dbReference type="ARBA" id="ARBA00004141"/>
    </source>
</evidence>
<dbReference type="PANTHER" id="PTHR45649:SF3">
    <property type="entry name" value="POLYAMINE TRANSPORTER TPO5"/>
    <property type="match status" value="1"/>
</dbReference>
<reference evidence="8" key="1">
    <citation type="submission" date="2020-11" db="EMBL/GenBank/DDBJ databases">
        <title>Kefir isolates.</title>
        <authorList>
            <person name="Marcisauskas S."/>
            <person name="Kim Y."/>
            <person name="Blasche S."/>
        </authorList>
    </citation>
    <scope>NUCLEOTIDE SEQUENCE</scope>
    <source>
        <strain evidence="8">Olga-1</strain>
    </source>
</reference>
<dbReference type="GO" id="GO:0016020">
    <property type="term" value="C:membrane"/>
    <property type="evidence" value="ECO:0007669"/>
    <property type="project" value="UniProtKB-SubCell"/>
</dbReference>
<dbReference type="Gene3D" id="1.20.1740.10">
    <property type="entry name" value="Amino acid/polyamine transporter I"/>
    <property type="match status" value="1"/>
</dbReference>
<evidence type="ECO:0000256" key="5">
    <source>
        <dbReference type="ARBA" id="ARBA00023136"/>
    </source>
</evidence>
<feature type="transmembrane region" description="Helical" evidence="7">
    <location>
        <begin position="302"/>
        <end position="324"/>
    </location>
</feature>
<evidence type="ECO:0000256" key="6">
    <source>
        <dbReference type="SAM" id="MobiDB-lite"/>
    </source>
</evidence>
<feature type="transmembrane region" description="Helical" evidence="7">
    <location>
        <begin position="411"/>
        <end position="429"/>
    </location>
</feature>
<keyword evidence="2" id="KW-0813">Transport</keyword>
<feature type="compositionally biased region" description="Polar residues" evidence="6">
    <location>
        <begin position="8"/>
        <end position="21"/>
    </location>
</feature>
<feature type="transmembrane region" description="Helical" evidence="7">
    <location>
        <begin position="351"/>
        <end position="376"/>
    </location>
</feature>
<dbReference type="EMBL" id="PUHW01000234">
    <property type="protein sequence ID" value="KAG0687636.1"/>
    <property type="molecule type" value="Genomic_DNA"/>
</dbReference>
<feature type="transmembrane region" description="Helical" evidence="7">
    <location>
        <begin position="435"/>
        <end position="454"/>
    </location>
</feature>
<keyword evidence="4 7" id="KW-1133">Transmembrane helix</keyword>
<evidence type="ECO:0000313" key="8">
    <source>
        <dbReference type="EMBL" id="KAG0687636.1"/>
    </source>
</evidence>
<feature type="transmembrane region" description="Helical" evidence="7">
    <location>
        <begin position="220"/>
        <end position="240"/>
    </location>
</feature>
<evidence type="ECO:0000313" key="9">
    <source>
        <dbReference type="Proteomes" id="UP000697127"/>
    </source>
</evidence>
<keyword evidence="5 7" id="KW-0472">Membrane</keyword>
<dbReference type="InterPro" id="IPR002293">
    <property type="entry name" value="AA/rel_permease1"/>
</dbReference>
<sequence length="556" mass="61949">MGDGAQVIESNASVSSDNDSQHLQFHIPDNLRELGHHIAQEIYYDDDNQEEVQHFQYKNALDHKFSVGSIVGLGFSLMNVPFGVATTLSIGLVCGSSVTILWGWVLFGFFSIMISLSLSEIASKFPTSGGVYHFSCILSNGRYSLITSWFDGWYLVVGNLLMFVSYSFGGAQFMLSIFGLSQSDYKADNLFIMIVFVLIILISTLINIKFQSFLEKFNEVCIYWTFYTILAADILILLFATDFHNFKYIFTHFDASRSGWPDWIAFIIGGIQFSSMTFNGYGAIVAMSEEVKHPEKTISKGLTYSIFASIFTGLIFIIPILSVLPESSKLLDDNPDIFPMELILKLTTKSFVVSLFISLMIVGAIIFACVGALTTVSRTIYSLARDQGLPYSSLWQQLETSSDKETVPRNALLLSVVASIILGTFSLISTSAFNAFLGCSVMAMNVANGIPILCSIINKRKKIRGSTFKLRKFGYLVNILSCFMIFFTCIILCFPPSLDIDIQSMNYSIVVFLLFTISIWVGYYAWGKKNFVGPLLVVEPVSNSIMQLNNISKNVI</sequence>
<dbReference type="GO" id="GO:0022857">
    <property type="term" value="F:transmembrane transporter activity"/>
    <property type="evidence" value="ECO:0007669"/>
    <property type="project" value="InterPro"/>
</dbReference>
<evidence type="ECO:0000256" key="2">
    <source>
        <dbReference type="ARBA" id="ARBA00022448"/>
    </source>
</evidence>
<dbReference type="PANTHER" id="PTHR45649">
    <property type="entry name" value="AMINO-ACID PERMEASE BAT1"/>
    <property type="match status" value="1"/>
</dbReference>
<proteinExistence type="predicted"/>
<organism evidence="8 9">
    <name type="scientific">Pichia californica</name>
    <dbReference type="NCBI Taxonomy" id="460514"/>
    <lineage>
        <taxon>Eukaryota</taxon>
        <taxon>Fungi</taxon>
        <taxon>Dikarya</taxon>
        <taxon>Ascomycota</taxon>
        <taxon>Saccharomycotina</taxon>
        <taxon>Pichiomycetes</taxon>
        <taxon>Pichiales</taxon>
        <taxon>Pichiaceae</taxon>
        <taxon>Pichia</taxon>
    </lineage>
</organism>
<name>A0A9P6WI86_9ASCO</name>
<dbReference type="Proteomes" id="UP000697127">
    <property type="component" value="Unassembled WGS sequence"/>
</dbReference>
<accession>A0A9P6WI86</accession>
<evidence type="ECO:0000256" key="7">
    <source>
        <dbReference type="SAM" id="Phobius"/>
    </source>
</evidence>
<gene>
    <name evidence="8" type="ORF">C6P40_002080</name>
</gene>
<feature type="transmembrane region" description="Helical" evidence="7">
    <location>
        <begin position="190"/>
        <end position="208"/>
    </location>
</feature>
<evidence type="ECO:0000256" key="3">
    <source>
        <dbReference type="ARBA" id="ARBA00022692"/>
    </source>
</evidence>
<keyword evidence="3 7" id="KW-0812">Transmembrane</keyword>
<dbReference type="AlphaFoldDB" id="A0A9P6WI86"/>
<protein>
    <submittedName>
        <fullName evidence="8">Uncharacterized protein</fullName>
    </submittedName>
</protein>
<comment type="caution">
    <text evidence="8">The sequence shown here is derived from an EMBL/GenBank/DDBJ whole genome shotgun (WGS) entry which is preliminary data.</text>
</comment>